<keyword evidence="2 13" id="KW-0963">Cytoplasm</keyword>
<dbReference type="Pfam" id="PF01113">
    <property type="entry name" value="DapB_N"/>
    <property type="match status" value="1"/>
</dbReference>
<feature type="domain" description="Dihydrodipicolinate reductase N-terminal" evidence="14">
    <location>
        <begin position="3"/>
        <end position="107"/>
    </location>
</feature>
<dbReference type="SUPFAM" id="SSF55347">
    <property type="entry name" value="Glyceraldehyde-3-phosphate dehydrogenase-like, C-terminal domain"/>
    <property type="match status" value="1"/>
</dbReference>
<feature type="active site" description="Proton donor" evidence="13">
    <location>
        <position position="138"/>
    </location>
</feature>
<dbReference type="OrthoDB" id="9790352at2"/>
<comment type="similarity">
    <text evidence="1 13">Belongs to the DapB family.</text>
</comment>
<dbReference type="GO" id="GO:0016726">
    <property type="term" value="F:oxidoreductase activity, acting on CH or CH2 groups, NAD or NADP as acceptor"/>
    <property type="evidence" value="ECO:0007669"/>
    <property type="project" value="UniProtKB-UniRule"/>
</dbReference>
<comment type="function">
    <text evidence="13">Catalyzes the conversion of 4-hydroxy-tetrahydrodipicolinate (HTPA) to tetrahydrodipicolinate.</text>
</comment>
<evidence type="ECO:0000256" key="1">
    <source>
        <dbReference type="ARBA" id="ARBA00006642"/>
    </source>
</evidence>
<dbReference type="EMBL" id="QQAX01000002">
    <property type="protein sequence ID" value="RDI48584.1"/>
    <property type="molecule type" value="Genomic_DNA"/>
</dbReference>
<comment type="subunit">
    <text evidence="13">Homotetramer.</text>
</comment>
<evidence type="ECO:0000259" key="14">
    <source>
        <dbReference type="Pfam" id="PF01113"/>
    </source>
</evidence>
<dbReference type="HAMAP" id="MF_00102">
    <property type="entry name" value="DapB"/>
    <property type="match status" value="1"/>
</dbReference>
<evidence type="ECO:0000256" key="3">
    <source>
        <dbReference type="ARBA" id="ARBA00022605"/>
    </source>
</evidence>
<evidence type="ECO:0000259" key="15">
    <source>
        <dbReference type="Pfam" id="PF05173"/>
    </source>
</evidence>
<dbReference type="Gene3D" id="3.30.360.10">
    <property type="entry name" value="Dihydrodipicolinate Reductase, domain 2"/>
    <property type="match status" value="1"/>
</dbReference>
<feature type="binding site" evidence="13">
    <location>
        <begin position="144"/>
        <end position="145"/>
    </location>
    <ligand>
        <name>(S)-2,3,4,5-tetrahydrodipicolinate</name>
        <dbReference type="ChEBI" id="CHEBI:16845"/>
    </ligand>
</feature>
<dbReference type="InterPro" id="IPR022664">
    <property type="entry name" value="DapB_N_CS"/>
</dbReference>
<dbReference type="NCBIfam" id="TIGR00036">
    <property type="entry name" value="dapB"/>
    <property type="match status" value="1"/>
</dbReference>
<accession>A0A370H0T9</accession>
<evidence type="ECO:0000256" key="9">
    <source>
        <dbReference type="ARBA" id="ARBA00037922"/>
    </source>
</evidence>
<dbReference type="InterPro" id="IPR023940">
    <property type="entry name" value="DHDPR_bac"/>
</dbReference>
<comment type="caution">
    <text evidence="16">The sequence shown here is derived from an EMBL/GenBank/DDBJ whole genome shotgun (WGS) entry which is preliminary data.</text>
</comment>
<name>A0A370H0T9_9COXI</name>
<dbReference type="CDD" id="cd02274">
    <property type="entry name" value="DHDPR_N"/>
    <property type="match status" value="1"/>
</dbReference>
<dbReference type="GO" id="GO:0019877">
    <property type="term" value="P:diaminopimelate biosynthetic process"/>
    <property type="evidence" value="ECO:0007669"/>
    <property type="project" value="UniProtKB-UniRule"/>
</dbReference>
<comment type="catalytic activity">
    <reaction evidence="12 13">
        <text>(S)-2,3,4,5-tetrahydrodipicolinate + NAD(+) + H2O = (2S,4S)-4-hydroxy-2,3,4,5-tetrahydrodipicolinate + NADH + H(+)</text>
        <dbReference type="Rhea" id="RHEA:35323"/>
        <dbReference type="ChEBI" id="CHEBI:15377"/>
        <dbReference type="ChEBI" id="CHEBI:15378"/>
        <dbReference type="ChEBI" id="CHEBI:16845"/>
        <dbReference type="ChEBI" id="CHEBI:57540"/>
        <dbReference type="ChEBI" id="CHEBI:57945"/>
        <dbReference type="ChEBI" id="CHEBI:67139"/>
        <dbReference type="EC" id="1.17.1.8"/>
    </reaction>
</comment>
<evidence type="ECO:0000256" key="12">
    <source>
        <dbReference type="ARBA" id="ARBA00049396"/>
    </source>
</evidence>
<feature type="active site" description="Proton donor/acceptor" evidence="13">
    <location>
        <position position="134"/>
    </location>
</feature>
<evidence type="ECO:0000256" key="13">
    <source>
        <dbReference type="HAMAP-Rule" id="MF_00102"/>
    </source>
</evidence>
<dbReference type="PANTHER" id="PTHR20836:SF0">
    <property type="entry name" value="4-HYDROXY-TETRAHYDRODIPICOLINATE REDUCTASE 1, CHLOROPLASTIC-RELATED"/>
    <property type="match status" value="1"/>
</dbReference>
<dbReference type="PANTHER" id="PTHR20836">
    <property type="entry name" value="DIHYDRODIPICOLINATE REDUCTASE"/>
    <property type="match status" value="1"/>
</dbReference>
<keyword evidence="6 13" id="KW-0560">Oxidoreductase</keyword>
<dbReference type="InterPro" id="IPR000846">
    <property type="entry name" value="DapB_N"/>
</dbReference>
<dbReference type="Pfam" id="PF05173">
    <property type="entry name" value="DapB_C"/>
    <property type="match status" value="1"/>
</dbReference>
<evidence type="ECO:0000256" key="5">
    <source>
        <dbReference type="ARBA" id="ARBA00022915"/>
    </source>
</evidence>
<keyword evidence="7 13" id="KW-0520">NAD</keyword>
<dbReference type="UniPathway" id="UPA00034">
    <property type="reaction ID" value="UER00018"/>
</dbReference>
<evidence type="ECO:0000256" key="11">
    <source>
        <dbReference type="ARBA" id="ARBA00049080"/>
    </source>
</evidence>
<comment type="pathway">
    <text evidence="9 13">Amino-acid biosynthesis; L-lysine biosynthesis via DAP pathway; (S)-tetrahydrodipicolinate from L-aspartate: step 4/4.</text>
</comment>
<keyword evidence="8 13" id="KW-0457">Lysine biosynthesis</keyword>
<dbReference type="SUPFAM" id="SSF51735">
    <property type="entry name" value="NAD(P)-binding Rossmann-fold domains"/>
    <property type="match status" value="1"/>
</dbReference>
<evidence type="ECO:0000313" key="17">
    <source>
        <dbReference type="Proteomes" id="UP000254720"/>
    </source>
</evidence>
<feature type="binding site" evidence="13">
    <location>
        <position position="135"/>
    </location>
    <ligand>
        <name>(S)-2,3,4,5-tetrahydrodipicolinate</name>
        <dbReference type="ChEBI" id="CHEBI:16845"/>
    </ligand>
</feature>
<dbReference type="Proteomes" id="UP000254720">
    <property type="component" value="Unassembled WGS sequence"/>
</dbReference>
<dbReference type="RefSeq" id="WP_114833393.1">
    <property type="nucleotide sequence ID" value="NZ_LR699114.1"/>
</dbReference>
<keyword evidence="3 13" id="KW-0028">Amino-acid biosynthesis</keyword>
<comment type="caution">
    <text evidence="13">Lacks conserved residue(s) required for the propagation of feature annotation.</text>
</comment>
<comment type="subcellular location">
    <subcellularLocation>
        <location evidence="13">Cytoplasm</location>
    </subcellularLocation>
</comment>
<evidence type="ECO:0000313" key="16">
    <source>
        <dbReference type="EMBL" id="RDI48584.1"/>
    </source>
</evidence>
<feature type="binding site" evidence="13">
    <location>
        <begin position="104"/>
        <end position="107"/>
    </location>
    <ligand>
        <name>NAD(+)</name>
        <dbReference type="ChEBI" id="CHEBI:57540"/>
    </ligand>
</feature>
<evidence type="ECO:0000256" key="10">
    <source>
        <dbReference type="ARBA" id="ARBA00038983"/>
    </source>
</evidence>
<dbReference type="InterPro" id="IPR022663">
    <property type="entry name" value="DapB_C"/>
</dbReference>
<gene>
    <name evidence="13" type="primary">dapB</name>
    <name evidence="16" type="ORF">C8D86_10211</name>
</gene>
<feature type="binding site" evidence="13">
    <location>
        <begin position="9"/>
        <end position="14"/>
    </location>
    <ligand>
        <name>NAD(+)</name>
        <dbReference type="ChEBI" id="CHEBI:57540"/>
    </ligand>
</feature>
<keyword evidence="17" id="KW-1185">Reference proteome</keyword>
<dbReference type="AlphaFoldDB" id="A0A370H0T9"/>
<comment type="catalytic activity">
    <reaction evidence="11 13">
        <text>(S)-2,3,4,5-tetrahydrodipicolinate + NADP(+) + H2O = (2S,4S)-4-hydroxy-2,3,4,5-tetrahydrodipicolinate + NADPH + H(+)</text>
        <dbReference type="Rhea" id="RHEA:35331"/>
        <dbReference type="ChEBI" id="CHEBI:15377"/>
        <dbReference type="ChEBI" id="CHEBI:15378"/>
        <dbReference type="ChEBI" id="CHEBI:16845"/>
        <dbReference type="ChEBI" id="CHEBI:57783"/>
        <dbReference type="ChEBI" id="CHEBI:58349"/>
        <dbReference type="ChEBI" id="CHEBI:67139"/>
        <dbReference type="EC" id="1.17.1.8"/>
    </reaction>
</comment>
<dbReference type="PROSITE" id="PS01298">
    <property type="entry name" value="DAPB"/>
    <property type="match status" value="1"/>
</dbReference>
<dbReference type="EC" id="1.17.1.8" evidence="10 13"/>
<reference evidence="16 17" key="1">
    <citation type="submission" date="2018-07" db="EMBL/GenBank/DDBJ databases">
        <title>Genomic Encyclopedia of Type Strains, Phase IV (KMG-IV): sequencing the most valuable type-strain genomes for metagenomic binning, comparative biology and taxonomic classification.</title>
        <authorList>
            <person name="Goeker M."/>
        </authorList>
    </citation>
    <scope>NUCLEOTIDE SEQUENCE [LARGE SCALE GENOMIC DNA]</scope>
    <source>
        <strain evidence="16 17">DSM 16500</strain>
    </source>
</reference>
<comment type="caution">
    <text evidence="13">Was originally thought to be a dihydrodipicolinate reductase (DHDPR), catalyzing the conversion of dihydrodipicolinate to tetrahydrodipicolinate. However, it was shown in E.coli that the substrate of the enzymatic reaction is not dihydrodipicolinate (DHDP) but in fact (2S,4S)-4-hydroxy-2,3,4,5-tetrahydrodipicolinic acid (HTPA), the product released by the DapA-catalyzed reaction.</text>
</comment>
<dbReference type="Gene3D" id="3.40.50.720">
    <property type="entry name" value="NAD(P)-binding Rossmann-like Domain"/>
    <property type="match status" value="1"/>
</dbReference>
<evidence type="ECO:0000256" key="7">
    <source>
        <dbReference type="ARBA" id="ARBA00023027"/>
    </source>
</evidence>
<dbReference type="GO" id="GO:0009089">
    <property type="term" value="P:lysine biosynthetic process via diaminopimelate"/>
    <property type="evidence" value="ECO:0007669"/>
    <property type="project" value="UniProtKB-UniRule"/>
</dbReference>
<protein>
    <recommendedName>
        <fullName evidence="10 13">4-hydroxy-tetrahydrodipicolinate reductase</fullName>
        <shortName evidence="13">HTPA reductase</shortName>
        <ecNumber evidence="10 13">1.17.1.8</ecNumber>
    </recommendedName>
</protein>
<dbReference type="FunFam" id="3.30.360.10:FF:000009">
    <property type="entry name" value="4-hydroxy-tetrahydrodipicolinate reductase"/>
    <property type="match status" value="1"/>
</dbReference>
<evidence type="ECO:0000256" key="4">
    <source>
        <dbReference type="ARBA" id="ARBA00022857"/>
    </source>
</evidence>
<feature type="binding site" evidence="13">
    <location>
        <begin position="78"/>
        <end position="80"/>
    </location>
    <ligand>
        <name>NAD(+)</name>
        <dbReference type="ChEBI" id="CHEBI:57540"/>
    </ligand>
</feature>
<organism evidence="16 17">
    <name type="scientific">Aquicella lusitana</name>
    <dbReference type="NCBI Taxonomy" id="254246"/>
    <lineage>
        <taxon>Bacteria</taxon>
        <taxon>Pseudomonadati</taxon>
        <taxon>Pseudomonadota</taxon>
        <taxon>Gammaproteobacteria</taxon>
        <taxon>Legionellales</taxon>
        <taxon>Coxiellaceae</taxon>
        <taxon>Aquicella</taxon>
    </lineage>
</organism>
<evidence type="ECO:0000256" key="2">
    <source>
        <dbReference type="ARBA" id="ARBA00022490"/>
    </source>
</evidence>
<proteinExistence type="inferred from homology"/>
<feature type="binding site" evidence="13">
    <location>
        <position position="36"/>
    </location>
    <ligand>
        <name>NADP(+)</name>
        <dbReference type="ChEBI" id="CHEBI:58349"/>
    </ligand>
</feature>
<dbReference type="GO" id="GO:0050661">
    <property type="term" value="F:NADP binding"/>
    <property type="evidence" value="ECO:0007669"/>
    <property type="project" value="UniProtKB-UniRule"/>
</dbReference>
<evidence type="ECO:0000256" key="8">
    <source>
        <dbReference type="ARBA" id="ARBA00023154"/>
    </source>
</evidence>
<keyword evidence="5 13" id="KW-0220">Diaminopimelate biosynthesis</keyword>
<dbReference type="GO" id="GO:0008839">
    <property type="term" value="F:4-hydroxy-tetrahydrodipicolinate reductase"/>
    <property type="evidence" value="ECO:0007669"/>
    <property type="project" value="UniProtKB-UniRule"/>
</dbReference>
<dbReference type="InterPro" id="IPR036291">
    <property type="entry name" value="NAD(P)-bd_dom_sf"/>
</dbReference>
<feature type="domain" description="Dihydrodipicolinate reductase C-terminal" evidence="15">
    <location>
        <begin position="110"/>
        <end position="244"/>
    </location>
</feature>
<keyword evidence="4 13" id="KW-0521">NADP</keyword>
<dbReference type="PIRSF" id="PIRSF000161">
    <property type="entry name" value="DHPR"/>
    <property type="match status" value="1"/>
</dbReference>
<dbReference type="GO" id="GO:0005829">
    <property type="term" value="C:cytosol"/>
    <property type="evidence" value="ECO:0007669"/>
    <property type="project" value="TreeGrafter"/>
</dbReference>
<dbReference type="GO" id="GO:0051287">
    <property type="term" value="F:NAD binding"/>
    <property type="evidence" value="ECO:0007669"/>
    <property type="project" value="UniProtKB-UniRule"/>
</dbReference>
<sequence>MSINVLVNGAFGRMGQITVKAIEEHPALTLVGQTGREYDLKKSIIDSHAEVVIDFTRPECVFENASIIIETGAHPVIGTSGLTSEQISLLSAQCEKQRLGGIIAPNFSLGAVLMMKYAKEIAKYMPHVEIIEMHHANKADSPSGTAIRSAEMLAEAAEQLNQPVKPTHETVPGARGANYRGVPIHAVRLPGFLAHQQIIFGNVGETLTLRHDSIDRQAFMPGVCFACEKVVQLNELVYGLEKIL</sequence>
<evidence type="ECO:0000256" key="6">
    <source>
        <dbReference type="ARBA" id="ARBA00023002"/>
    </source>
</evidence>